<feature type="region of interest" description="Disordered" evidence="4">
    <location>
        <begin position="469"/>
        <end position="575"/>
    </location>
</feature>
<dbReference type="GO" id="GO:0008233">
    <property type="term" value="F:peptidase activity"/>
    <property type="evidence" value="ECO:0007669"/>
    <property type="project" value="UniProtKB-KW"/>
</dbReference>
<feature type="domain" description="Ubiquitin-like protease family profile" evidence="5">
    <location>
        <begin position="801"/>
        <end position="937"/>
    </location>
</feature>
<feature type="compositionally biased region" description="Low complexity" evidence="4">
    <location>
        <begin position="485"/>
        <end position="494"/>
    </location>
</feature>
<dbReference type="AlphaFoldDB" id="A0ABD3EM55"/>
<evidence type="ECO:0000256" key="2">
    <source>
        <dbReference type="ARBA" id="ARBA00022670"/>
    </source>
</evidence>
<keyword evidence="2" id="KW-0645">Protease</keyword>
<feature type="region of interest" description="Disordered" evidence="4">
    <location>
        <begin position="381"/>
        <end position="412"/>
    </location>
</feature>
<organism evidence="7 8">
    <name type="scientific">Castilleja foliolosa</name>
    <dbReference type="NCBI Taxonomy" id="1961234"/>
    <lineage>
        <taxon>Eukaryota</taxon>
        <taxon>Viridiplantae</taxon>
        <taxon>Streptophyta</taxon>
        <taxon>Embryophyta</taxon>
        <taxon>Tracheophyta</taxon>
        <taxon>Spermatophyta</taxon>
        <taxon>Magnoliopsida</taxon>
        <taxon>eudicotyledons</taxon>
        <taxon>Gunneridae</taxon>
        <taxon>Pentapetalae</taxon>
        <taxon>asterids</taxon>
        <taxon>lamiids</taxon>
        <taxon>Lamiales</taxon>
        <taxon>Orobanchaceae</taxon>
        <taxon>Pedicularideae</taxon>
        <taxon>Castillejinae</taxon>
        <taxon>Castilleja</taxon>
    </lineage>
</organism>
<dbReference type="InterPro" id="IPR003653">
    <property type="entry name" value="Peptidase_C48_C"/>
</dbReference>
<dbReference type="Proteomes" id="UP001632038">
    <property type="component" value="Unassembled WGS sequence"/>
</dbReference>
<dbReference type="Pfam" id="PF02902">
    <property type="entry name" value="Peptidase_C48"/>
    <property type="match status" value="1"/>
</dbReference>
<evidence type="ECO:0000313" key="8">
    <source>
        <dbReference type="Proteomes" id="UP001632038"/>
    </source>
</evidence>
<feature type="compositionally biased region" description="Pro residues" evidence="4">
    <location>
        <begin position="495"/>
        <end position="516"/>
    </location>
</feature>
<dbReference type="InterPro" id="IPR015410">
    <property type="entry name" value="DUF1985"/>
</dbReference>
<dbReference type="InterPro" id="IPR038765">
    <property type="entry name" value="Papain-like_cys_pep_sf"/>
</dbReference>
<comment type="similarity">
    <text evidence="1">Belongs to the peptidase C48 family.</text>
</comment>
<protein>
    <recommendedName>
        <fullName evidence="9">DUF1985 domain-containing protein</fullName>
    </recommendedName>
</protein>
<evidence type="ECO:0000256" key="4">
    <source>
        <dbReference type="SAM" id="MobiDB-lite"/>
    </source>
</evidence>
<dbReference type="PANTHER" id="PTHR48449:SF1">
    <property type="entry name" value="DUF1985 DOMAIN-CONTAINING PROTEIN"/>
    <property type="match status" value="1"/>
</dbReference>
<name>A0ABD3EM55_9LAMI</name>
<feature type="compositionally biased region" description="Polar residues" evidence="4">
    <location>
        <begin position="543"/>
        <end position="557"/>
    </location>
</feature>
<evidence type="ECO:0000259" key="6">
    <source>
        <dbReference type="Pfam" id="PF09331"/>
    </source>
</evidence>
<accession>A0ABD3EM55</accession>
<dbReference type="EMBL" id="JAVIJP010000002">
    <property type="protein sequence ID" value="KAL3654847.1"/>
    <property type="molecule type" value="Genomic_DNA"/>
</dbReference>
<proteinExistence type="inferred from homology"/>
<dbReference type="SUPFAM" id="SSF54001">
    <property type="entry name" value="Cysteine proteinases"/>
    <property type="match status" value="1"/>
</dbReference>
<dbReference type="Gene3D" id="3.40.395.10">
    <property type="entry name" value="Adenoviral Proteinase, Chain A"/>
    <property type="match status" value="1"/>
</dbReference>
<comment type="caution">
    <text evidence="7">The sequence shown here is derived from an EMBL/GenBank/DDBJ whole genome shotgun (WGS) entry which is preliminary data.</text>
</comment>
<dbReference type="Pfam" id="PF09331">
    <property type="entry name" value="DUF1985"/>
    <property type="match status" value="1"/>
</dbReference>
<evidence type="ECO:0000259" key="5">
    <source>
        <dbReference type="Pfam" id="PF02902"/>
    </source>
</evidence>
<gene>
    <name evidence="7" type="ORF">CASFOL_000633</name>
</gene>
<keyword evidence="8" id="KW-1185">Reference proteome</keyword>
<feature type="compositionally biased region" description="Polar residues" evidence="4">
    <location>
        <begin position="381"/>
        <end position="390"/>
    </location>
</feature>
<feature type="compositionally biased region" description="Low complexity" evidence="4">
    <location>
        <begin position="517"/>
        <end position="534"/>
    </location>
</feature>
<keyword evidence="3" id="KW-0378">Hydrolase</keyword>
<evidence type="ECO:0000256" key="3">
    <source>
        <dbReference type="ARBA" id="ARBA00022801"/>
    </source>
</evidence>
<dbReference type="GO" id="GO:0006508">
    <property type="term" value="P:proteolysis"/>
    <property type="evidence" value="ECO:0007669"/>
    <property type="project" value="UniProtKB-KW"/>
</dbReference>
<evidence type="ECO:0000256" key="1">
    <source>
        <dbReference type="ARBA" id="ARBA00005234"/>
    </source>
</evidence>
<reference evidence="8" key="1">
    <citation type="journal article" date="2024" name="IScience">
        <title>Strigolactones Initiate the Formation of Haustorium-like Structures in Castilleja.</title>
        <authorList>
            <person name="Buerger M."/>
            <person name="Peterson D."/>
            <person name="Chory J."/>
        </authorList>
    </citation>
    <scope>NUCLEOTIDE SEQUENCE [LARGE SCALE GENOMIC DNA]</scope>
</reference>
<sequence>MATTDNNNMLIEYNPSQVGVTDAANPTNAANLTIAADSNPANPSDSSTTISDNHNVDSTTGWKWRYPEIRFPEFKKTSILLDVRTELIKEFHNKLGSKMLQRFRESCFGAYLNYPTKKHTPGTAMHLMLSQQVIREGADEDELWFLVGDKFVRFSKYEYALVTGLRFGPTNFDPNEDYEIQTNGVYRKFIDPENEFGKKGAEYEFVFQWFKKAPKNKKTRASLLKIAKVLFVHGFFYAIDKRQRIANWLWELVEREDEWETFPWGAYSFQILMFRMKNAAVKPQDNYHIFGFSHAFMHFILEAVPGMADIITSKTKHKCVQPRLLKRLFLKKSVILYLDFFDKQDTQCHEKLEPTEQELIDYTWETNAKKTQIKRTLEQSSVPAQCQGDDSITAEEVRPQKRARTTESPNVDSSELLTRILEGVRQENELLEQTLVREIREIAERASRKSDDLRSEIEKLKKTVEELQRHSNYMPFEENGLNFEPSSPTGRGRQSPPPPPKTKTPSPPPVINPPSPSAQTTAQTTTQTTAQITTKKTEQTKTRNIAQSTALKTQKAQGRTPERKTPPPPPSADDLYVPFDGNFIDDIEAFADKTDYVRLRGEGEPEFTPIERLHIKISKYLTPIKVRRVTVKKAKANNTFITIRRVVRPPKDSEFDTYMNSKHMKAYIAYLESGSKEKRDCGTGTCQYEDASYFKEVENPEVQMDVQTIDSYLRILHLNPEFLGCHPEAREKYLIYPSIFCTFLTAASESMYHNNKASAMSGEDKGKMEKLNPENDAVKILLDLLQGKPVELIESWGQLVPITAVDKIYVVWLAHEHFYPLVIDLVRCEVWLIDSLANQANEVKRFSRYEVTMCLRRILPALLQLTGFYDVRKDLKPVNREWDLRFADKDQCFEQTDGKSCGPFSCKMMEVLVTRRQLPNITEKNMKYIRRGIAERIFSFSKPAPKETLVTEYYICFMYLFFEIRCSI</sequence>
<evidence type="ECO:0008006" key="9">
    <source>
        <dbReference type="Google" id="ProtNLM"/>
    </source>
</evidence>
<feature type="domain" description="DUF1985" evidence="6">
    <location>
        <begin position="137"/>
        <end position="273"/>
    </location>
</feature>
<dbReference type="PANTHER" id="PTHR48449">
    <property type="entry name" value="DUF1985 DOMAIN-CONTAINING PROTEIN"/>
    <property type="match status" value="1"/>
</dbReference>
<evidence type="ECO:0000313" key="7">
    <source>
        <dbReference type="EMBL" id="KAL3654847.1"/>
    </source>
</evidence>